<dbReference type="AlphaFoldDB" id="A0A6L5YAF0"/>
<evidence type="ECO:0000259" key="1">
    <source>
        <dbReference type="Pfam" id="PF09924"/>
    </source>
</evidence>
<comment type="caution">
    <text evidence="2">The sequence shown here is derived from an EMBL/GenBank/DDBJ whole genome shotgun (WGS) entry which is preliminary data.</text>
</comment>
<dbReference type="PIRSF" id="PIRSF018688">
    <property type="entry name" value="UCP018688"/>
    <property type="match status" value="1"/>
</dbReference>
<dbReference type="InterPro" id="IPR016181">
    <property type="entry name" value="Acyl_CoA_acyltransferase"/>
</dbReference>
<gene>
    <name evidence="2" type="ORF">FYJ74_02890</name>
</gene>
<dbReference type="SUPFAM" id="SSF55729">
    <property type="entry name" value="Acyl-CoA N-acyltransferases (Nat)"/>
    <property type="match status" value="2"/>
</dbReference>
<dbReference type="PANTHER" id="PTHR41373">
    <property type="entry name" value="DUF2156 DOMAIN-CONTAINING PROTEIN"/>
    <property type="match status" value="1"/>
</dbReference>
<proteinExistence type="predicted"/>
<dbReference type="InterPro" id="IPR016732">
    <property type="entry name" value="UCP018688"/>
</dbReference>
<protein>
    <submittedName>
        <fullName evidence="2">DUF2156 domain-containing protein</fullName>
    </submittedName>
</protein>
<dbReference type="Proteomes" id="UP000473699">
    <property type="component" value="Unassembled WGS sequence"/>
</dbReference>
<sequence>MKIRRRFSVNEVYRPLDVSQYGKYREFWLRCDEYSSDMSFVILWAWQDFFGYEASWEPELIWLRQTKPDLKWLAPVGDWRRADWAEQLRAHVGDEADFIDVPRSLVRIWQEQLGAKIAAVDDRDSYEYLYNVEELATLAGNKHMKRRNRVNKFRREFNAQYKTLTPEMTEEIKNLQRSWTHDENEFMTKMLTAEGEGILRVLDHWPEMGLIGGAVELDGRLIAYTLAEPVTPELIMIHYEKGLPDYHEVYQVINKDFLFHDARSYKIANREEDMGDPGLRHAKLAYLPCGYVEKCNVHWNANA</sequence>
<dbReference type="PANTHER" id="PTHR41373:SF1">
    <property type="entry name" value="PHOSPHATIDYLGLYCEROL LYSYLTRANSFERASE C-TERMINAL DOMAIN-CONTAINING PROTEIN"/>
    <property type="match status" value="1"/>
</dbReference>
<organism evidence="2 3">
    <name type="scientific">Pyramidobacter porci</name>
    <dbReference type="NCBI Taxonomy" id="2605789"/>
    <lineage>
        <taxon>Bacteria</taxon>
        <taxon>Thermotogati</taxon>
        <taxon>Synergistota</taxon>
        <taxon>Synergistia</taxon>
        <taxon>Synergistales</taxon>
        <taxon>Dethiosulfovibrionaceae</taxon>
        <taxon>Pyramidobacter</taxon>
    </lineage>
</organism>
<dbReference type="Gene3D" id="3.40.630.30">
    <property type="match status" value="1"/>
</dbReference>
<evidence type="ECO:0000313" key="3">
    <source>
        <dbReference type="Proteomes" id="UP000473699"/>
    </source>
</evidence>
<reference evidence="2 3" key="1">
    <citation type="submission" date="2019-08" db="EMBL/GenBank/DDBJ databases">
        <title>In-depth cultivation of the pig gut microbiome towards novel bacterial diversity and tailored functional studies.</title>
        <authorList>
            <person name="Wylensek D."/>
            <person name="Hitch T.C.A."/>
            <person name="Clavel T."/>
        </authorList>
    </citation>
    <scope>NUCLEOTIDE SEQUENCE [LARGE SCALE GENOMIC DNA]</scope>
    <source>
        <strain evidence="2 3">SM-530-WT-4B</strain>
    </source>
</reference>
<dbReference type="Pfam" id="PF09924">
    <property type="entry name" value="LPG_synthase_C"/>
    <property type="match status" value="1"/>
</dbReference>
<feature type="domain" description="Phosphatidylglycerol lysyltransferase C-terminal" evidence="1">
    <location>
        <begin position="32"/>
        <end position="288"/>
    </location>
</feature>
<accession>A0A6L5YAF0</accession>
<dbReference type="EMBL" id="VUNH01000002">
    <property type="protein sequence ID" value="MST54998.1"/>
    <property type="molecule type" value="Genomic_DNA"/>
</dbReference>
<evidence type="ECO:0000313" key="2">
    <source>
        <dbReference type="EMBL" id="MST54998.1"/>
    </source>
</evidence>
<dbReference type="InterPro" id="IPR024320">
    <property type="entry name" value="LPG_synthase_C"/>
</dbReference>
<keyword evidence="3" id="KW-1185">Reference proteome</keyword>
<name>A0A6L5YAF0_9BACT</name>